<dbReference type="Pfam" id="PF00078">
    <property type="entry name" value="RVT_1"/>
    <property type="match status" value="1"/>
</dbReference>
<dbReference type="InterPro" id="IPR040676">
    <property type="entry name" value="DUF5641"/>
</dbReference>
<feature type="domain" description="Integrase catalytic" evidence="2">
    <location>
        <begin position="810"/>
        <end position="997"/>
    </location>
</feature>
<gene>
    <name evidence="3" type="ORF">HCOI_01722500</name>
</gene>
<proteinExistence type="predicted"/>
<dbReference type="PANTHER" id="PTHR47331">
    <property type="entry name" value="PHD-TYPE DOMAIN-CONTAINING PROTEIN"/>
    <property type="match status" value="1"/>
</dbReference>
<dbReference type="EMBL" id="CAVP010059911">
    <property type="protein sequence ID" value="CDL96183.1"/>
    <property type="molecule type" value="Genomic_DNA"/>
</dbReference>
<dbReference type="InterPro" id="IPR001584">
    <property type="entry name" value="Integrase_cat-core"/>
</dbReference>
<evidence type="ECO:0000259" key="2">
    <source>
        <dbReference type="PROSITE" id="PS50994"/>
    </source>
</evidence>
<reference evidence="3" key="1">
    <citation type="submission" date="2013-03" db="EMBL/GenBank/DDBJ databases">
        <authorList>
            <person name="Aslett M."/>
        </authorList>
    </citation>
    <scope>NUCLEOTIDE SEQUENCE [LARGE SCALE GENOMIC DNA]</scope>
    <source>
        <strain evidence="3">ISE/inbred ISE</strain>
    </source>
</reference>
<dbReference type="InterPro" id="IPR043502">
    <property type="entry name" value="DNA/RNA_pol_sf"/>
</dbReference>
<name>W6NFR6_HAECO</name>
<dbReference type="AlphaFoldDB" id="W6NFR6"/>
<dbReference type="SUPFAM" id="SSF56672">
    <property type="entry name" value="DNA/RNA polymerases"/>
    <property type="match status" value="1"/>
</dbReference>
<sequence length="1188" mass="136314">MTEENEIQSWEDFCTFESTGVDEFAGPKAEERLRTDKAVWKTFEQTIERKEDGYWVRLPWKADAQQLPDNKGLAIRRLQALVNRLAAEPELFQKYQETLQNQLNEGIIEEVDETRHPDGGIVHYLPHRAVVTPQKSTTKVRIVFDASAHLKDALSLNDVLYRGPVLLPKLCDILLRFRIGDVAIASDVEKAFLQVRLHVQDRDATRFLWVKDTSQPLRQDNIITYRFNRVTFGLICSPFLLAGTIKYHLQHNTRNKEVARDIDNNTYVDNVVMTARSSTEATTLYRESKKIFRDMKMNLREFISNDANVKRQIAPNDLSNQSSQKILGILWDSSEDTLNLTCSYPPKRKISKRSVSEQVASVYDPLGWLTPITLRGKRFLQQLWKCEYSWDEPLEEKHQKEWKEIIHAFNGFHLKIQRRVTQLNERVKLVMLSDASNNGMAACAYIASNSESHLVVGKSKLPSIRENPTIPKLELNALTMATRLAYTSYEAMKERLTIQEVIILSDSEIALSWIASNPIDQSVGVLVKNRVREIRKIASTIHAPVRFGYVSTAANPADCATRGVTKKEFEGHIWWKGPPYISQPTESWPKDSRLFSLPPDCHDEVACVLHTETDDIRELLDLKRHSNLPRCQRVVAYVLRFIKQLLNNVNASLRSKVENRVPELHSAARLPYITAIEREMALRVLVRNHQKVHLPPKRQVALKQLRLEEDDQGILRCHGRLGNSKLPFDTKHPWIIASKSDLARLIVQHAHLPLHCGTAHTMANVREKFWILKLRQLARSILARCVPCQKMNSLPYRYPEMDDLPAYRVQRTRPFEHTGIDYFGPLSIKKDEDVTKVYGIILTCAVTRLVHLELVPDLSTTHLLLALRRFCARRGVPASITSDNATNFVLGEEILSSTVFPVTNDISFAQSMAEKGIVWKTNTPYAPWQGAIYERLIKSIKHSLYKVMQRTVPTQEVLETLLVEIEGTINSRPLTYQEEKWDDTPILRPIDFIQRDLVIGYPFETIGDEGADDEYHPSEKAVVLKTRRQAEDALRKSHQLTERFWTIWSQQYLTGLRDSHKLRIDNKRSSPKSPEVGHVVLIAEAVLPRNSWRIGRITKINYSPKGVVREAELRMPNGRTIRRPVNLLVPLEIGDSNQSPDESAMVPDSEDCREDSAENRELEKTRYNLRSSRRKLQLSCSDGSPTTT</sequence>
<dbReference type="Pfam" id="PF17921">
    <property type="entry name" value="Integrase_H2C2"/>
    <property type="match status" value="1"/>
</dbReference>
<comment type="caution">
    <text evidence="3">The sequence shown here is derived from an EMBL/GenBank/DDBJ whole genome shotgun (WGS) entry which is preliminary data.</text>
</comment>
<dbReference type="Gene3D" id="3.30.420.10">
    <property type="entry name" value="Ribonuclease H-like superfamily/Ribonuclease H"/>
    <property type="match status" value="1"/>
</dbReference>
<evidence type="ECO:0000313" key="3">
    <source>
        <dbReference type="EMBL" id="CDL96183.1"/>
    </source>
</evidence>
<dbReference type="Gene3D" id="3.30.70.270">
    <property type="match status" value="1"/>
</dbReference>
<dbReference type="SUPFAM" id="SSF53098">
    <property type="entry name" value="Ribonuclease H-like"/>
    <property type="match status" value="1"/>
</dbReference>
<dbReference type="GO" id="GO:0003676">
    <property type="term" value="F:nucleic acid binding"/>
    <property type="evidence" value="ECO:0007669"/>
    <property type="project" value="InterPro"/>
</dbReference>
<feature type="compositionally biased region" description="Polar residues" evidence="1">
    <location>
        <begin position="1178"/>
        <end position="1188"/>
    </location>
</feature>
<dbReference type="InterPro" id="IPR000477">
    <property type="entry name" value="RT_dom"/>
</dbReference>
<dbReference type="PANTHER" id="PTHR47331:SF1">
    <property type="entry name" value="GAG-LIKE PROTEIN"/>
    <property type="match status" value="1"/>
</dbReference>
<dbReference type="InterPro" id="IPR036397">
    <property type="entry name" value="RNaseH_sf"/>
</dbReference>
<dbReference type="GO" id="GO:0042575">
    <property type="term" value="C:DNA polymerase complex"/>
    <property type="evidence" value="ECO:0007669"/>
    <property type="project" value="UniProtKB-ARBA"/>
</dbReference>
<dbReference type="CDD" id="cd01644">
    <property type="entry name" value="RT_pepA17"/>
    <property type="match status" value="1"/>
</dbReference>
<reference evidence="3" key="2">
    <citation type="submission" date="2013-05" db="EMBL/GenBank/DDBJ databases">
        <title>The genome and transcriptome of Haemonchus contortus: a key model parasite for drug and vaccine discovery.</title>
        <authorList>
            <person name="Laing R."/>
            <person name="Kikuchi T."/>
            <person name="Martinelli A."/>
            <person name="Tsai I.J."/>
            <person name="Beech R.N."/>
            <person name="Redman E."/>
            <person name="Holroyd N."/>
            <person name="Bartley D.J."/>
            <person name="Beasley H."/>
            <person name="Britton C."/>
            <person name="Curran D."/>
            <person name="Devaney E."/>
            <person name="Gilabert A."/>
            <person name="Jackson F."/>
            <person name="Hunt M."/>
            <person name="Johnston S."/>
            <person name="Kryukov I."/>
            <person name="Li K."/>
            <person name="Morrison A.A."/>
            <person name="Reid A.J."/>
            <person name="Sargison N."/>
            <person name="Saunders G."/>
            <person name="Wasmuth J.D."/>
            <person name="Wolstenholme A."/>
            <person name="Berriman M."/>
            <person name="Gilleard J.S."/>
            <person name="Cotton J.A."/>
        </authorList>
    </citation>
    <scope>NUCLEOTIDE SEQUENCE [LARGE SCALE GENOMIC DNA]</scope>
    <source>
        <strain evidence="3">ISE/inbred ISE</strain>
    </source>
</reference>
<feature type="region of interest" description="Disordered" evidence="1">
    <location>
        <begin position="1132"/>
        <end position="1188"/>
    </location>
</feature>
<dbReference type="GO" id="GO:0015074">
    <property type="term" value="P:DNA integration"/>
    <property type="evidence" value="ECO:0007669"/>
    <property type="project" value="InterPro"/>
</dbReference>
<evidence type="ECO:0000256" key="1">
    <source>
        <dbReference type="SAM" id="MobiDB-lite"/>
    </source>
</evidence>
<dbReference type="InterPro" id="IPR041588">
    <property type="entry name" value="Integrase_H2C2"/>
</dbReference>
<dbReference type="Gene3D" id="3.10.10.10">
    <property type="entry name" value="HIV Type 1 Reverse Transcriptase, subunit A, domain 1"/>
    <property type="match status" value="1"/>
</dbReference>
<dbReference type="PROSITE" id="PS50994">
    <property type="entry name" value="INTEGRASE"/>
    <property type="match status" value="1"/>
</dbReference>
<organism evidence="3">
    <name type="scientific">Haemonchus contortus</name>
    <name type="common">Barber pole worm</name>
    <dbReference type="NCBI Taxonomy" id="6289"/>
    <lineage>
        <taxon>Eukaryota</taxon>
        <taxon>Metazoa</taxon>
        <taxon>Ecdysozoa</taxon>
        <taxon>Nematoda</taxon>
        <taxon>Chromadorea</taxon>
        <taxon>Rhabditida</taxon>
        <taxon>Rhabditina</taxon>
        <taxon>Rhabditomorpha</taxon>
        <taxon>Strongyloidea</taxon>
        <taxon>Trichostrongylidae</taxon>
        <taxon>Haemonchus</taxon>
    </lineage>
</organism>
<protein>
    <submittedName>
        <fullName evidence="3">Retrotransposon and Integrase domain containing protein</fullName>
    </submittedName>
</protein>
<dbReference type="InterPro" id="IPR043128">
    <property type="entry name" value="Rev_trsase/Diguanyl_cyclase"/>
</dbReference>
<accession>W6NFR6</accession>
<dbReference type="Pfam" id="PF18701">
    <property type="entry name" value="DUF5641"/>
    <property type="match status" value="1"/>
</dbReference>
<dbReference type="Pfam" id="PF05380">
    <property type="entry name" value="Peptidase_A17"/>
    <property type="match status" value="1"/>
</dbReference>
<dbReference type="Gene3D" id="1.10.340.70">
    <property type="match status" value="1"/>
</dbReference>
<feature type="compositionally biased region" description="Basic and acidic residues" evidence="1">
    <location>
        <begin position="1154"/>
        <end position="1166"/>
    </location>
</feature>
<dbReference type="InterPro" id="IPR008042">
    <property type="entry name" value="Retrotrans_Pao"/>
</dbReference>
<dbReference type="InterPro" id="IPR012337">
    <property type="entry name" value="RNaseH-like_sf"/>
</dbReference>